<protein>
    <submittedName>
        <fullName evidence="1">Uncharacterized protein</fullName>
    </submittedName>
</protein>
<reference evidence="1 2" key="1">
    <citation type="submission" date="2013-02" db="EMBL/GenBank/DDBJ databases">
        <authorList>
            <person name="Harkins D.M."/>
            <person name="Durkin A.S."/>
            <person name="Brinkac L.M."/>
            <person name="Haft D.H."/>
            <person name="Selengut J.D."/>
            <person name="Sanka R."/>
            <person name="DePew J."/>
            <person name="Purushe J."/>
            <person name="Tulsiani S.M."/>
            <person name="Graham G.C."/>
            <person name="Burns M.-A."/>
            <person name="Dohnt M.F."/>
            <person name="Smythe L.D."/>
            <person name="McKay D.B."/>
            <person name="Craig S.B."/>
            <person name="Vinetz J.M."/>
            <person name="Sutton G.G."/>
            <person name="Nierman W.C."/>
            <person name="Fouts D.E."/>
        </authorList>
    </citation>
    <scope>NUCLEOTIDE SEQUENCE [LARGE SCALE GENOMIC DNA]</scope>
    <source>
        <strain evidence="1 2">LT2186</strain>
    </source>
</reference>
<accession>M3I521</accession>
<comment type="caution">
    <text evidence="1">The sequence shown here is derived from an EMBL/GenBank/DDBJ whole genome shotgun (WGS) entry which is preliminary data.</text>
</comment>
<organism evidence="1 2">
    <name type="scientific">Leptospira interrogans serovar Grippotyphosa str. LT2186</name>
    <dbReference type="NCBI Taxonomy" id="1001599"/>
    <lineage>
        <taxon>Bacteria</taxon>
        <taxon>Pseudomonadati</taxon>
        <taxon>Spirochaetota</taxon>
        <taxon>Spirochaetia</taxon>
        <taxon>Leptospirales</taxon>
        <taxon>Leptospiraceae</taxon>
        <taxon>Leptospira</taxon>
    </lineage>
</organism>
<evidence type="ECO:0000313" key="1">
    <source>
        <dbReference type="EMBL" id="EMG10511.1"/>
    </source>
</evidence>
<dbReference type="EMBL" id="AFME02000244">
    <property type="protein sequence ID" value="EMG10511.1"/>
    <property type="molecule type" value="Genomic_DNA"/>
</dbReference>
<dbReference type="BioCyc" id="LINT1001599:G11K9-5473-MONOMER"/>
<evidence type="ECO:0000313" key="2">
    <source>
        <dbReference type="Proteomes" id="UP000011776"/>
    </source>
</evidence>
<name>M3I521_LEPIR</name>
<dbReference type="Proteomes" id="UP000011776">
    <property type="component" value="Unassembled WGS sequence"/>
</dbReference>
<dbReference type="AlphaFoldDB" id="M3I521"/>
<gene>
    <name evidence="1" type="ORF">LEP1GSC151_3134</name>
</gene>
<proteinExistence type="predicted"/>
<sequence>MNLLFSDQNEGEAFVRYILLNTHSTERDEIIRNLKKGIMFL</sequence>